<dbReference type="InterPro" id="IPR012337">
    <property type="entry name" value="RNaseH-like_sf"/>
</dbReference>
<dbReference type="PANTHER" id="PTHR42648:SF26">
    <property type="entry name" value="INTEGRASE CATALYTIC DOMAIN-CONTAINING PROTEIN"/>
    <property type="match status" value="1"/>
</dbReference>
<sequence length="201" mass="23745">MGPSSVMSIDNYWYYVVFVDDHSRLKYDFYHILMVFIKLVQTQFSCKIKIFQSDGVTEFVNYKVRSLFEENGTLHRLSCSYMPQQNGMVERKHRHIVETGLAMLFNTKLPPSFWLDAFSSAVYIINRLPTPILDGKSPFEILYLQPPNYNIFRAFGCHAFPYLRDDLEHKLALRRIPCIFIDYSPIYKGYRCLNPITHEFI</sequence>
<gene>
    <name evidence="2" type="ORF">OSB04_028942</name>
</gene>
<dbReference type="PROSITE" id="PS50994">
    <property type="entry name" value="INTEGRASE"/>
    <property type="match status" value="1"/>
</dbReference>
<dbReference type="PANTHER" id="PTHR42648">
    <property type="entry name" value="TRANSPOSASE, PUTATIVE-RELATED"/>
    <property type="match status" value="1"/>
</dbReference>
<protein>
    <recommendedName>
        <fullName evidence="1">Integrase catalytic domain-containing protein</fullName>
    </recommendedName>
</protein>
<dbReference type="Proteomes" id="UP001172457">
    <property type="component" value="Chromosome 7"/>
</dbReference>
<evidence type="ECO:0000259" key="1">
    <source>
        <dbReference type="PROSITE" id="PS50994"/>
    </source>
</evidence>
<dbReference type="Gene3D" id="3.30.420.10">
    <property type="entry name" value="Ribonuclease H-like superfamily/Ribonuclease H"/>
    <property type="match status" value="1"/>
</dbReference>
<dbReference type="EMBL" id="JARYMX010000007">
    <property type="protein sequence ID" value="KAJ9542436.1"/>
    <property type="molecule type" value="Genomic_DNA"/>
</dbReference>
<evidence type="ECO:0000313" key="2">
    <source>
        <dbReference type="EMBL" id="KAJ9542436.1"/>
    </source>
</evidence>
<comment type="caution">
    <text evidence="2">The sequence shown here is derived from an EMBL/GenBank/DDBJ whole genome shotgun (WGS) entry which is preliminary data.</text>
</comment>
<proteinExistence type="predicted"/>
<evidence type="ECO:0000313" key="3">
    <source>
        <dbReference type="Proteomes" id="UP001172457"/>
    </source>
</evidence>
<dbReference type="InterPro" id="IPR039537">
    <property type="entry name" value="Retrotran_Ty1/copia-like"/>
</dbReference>
<reference evidence="2" key="1">
    <citation type="submission" date="2023-03" db="EMBL/GenBank/DDBJ databases">
        <title>Chromosome-scale reference genome and RAD-based genetic map of yellow starthistle (Centaurea solstitialis) reveal putative structural variation and QTLs associated with invader traits.</title>
        <authorList>
            <person name="Reatini B."/>
            <person name="Cang F.A."/>
            <person name="Jiang Q."/>
            <person name="Mckibben M.T.W."/>
            <person name="Barker M.S."/>
            <person name="Rieseberg L.H."/>
            <person name="Dlugosch K.M."/>
        </authorList>
    </citation>
    <scope>NUCLEOTIDE SEQUENCE</scope>
    <source>
        <strain evidence="2">CAN-66</strain>
        <tissue evidence="2">Leaf</tissue>
    </source>
</reference>
<dbReference type="InterPro" id="IPR057670">
    <property type="entry name" value="SH3_retrovirus"/>
</dbReference>
<dbReference type="GO" id="GO:0015074">
    <property type="term" value="P:DNA integration"/>
    <property type="evidence" value="ECO:0007669"/>
    <property type="project" value="InterPro"/>
</dbReference>
<feature type="domain" description="Integrase catalytic" evidence="1">
    <location>
        <begin position="1"/>
        <end position="146"/>
    </location>
</feature>
<dbReference type="InterPro" id="IPR036397">
    <property type="entry name" value="RNaseH_sf"/>
</dbReference>
<dbReference type="InterPro" id="IPR001584">
    <property type="entry name" value="Integrase_cat-core"/>
</dbReference>
<keyword evidence="3" id="KW-1185">Reference proteome</keyword>
<organism evidence="2 3">
    <name type="scientific">Centaurea solstitialis</name>
    <name type="common">yellow star-thistle</name>
    <dbReference type="NCBI Taxonomy" id="347529"/>
    <lineage>
        <taxon>Eukaryota</taxon>
        <taxon>Viridiplantae</taxon>
        <taxon>Streptophyta</taxon>
        <taxon>Embryophyta</taxon>
        <taxon>Tracheophyta</taxon>
        <taxon>Spermatophyta</taxon>
        <taxon>Magnoliopsida</taxon>
        <taxon>eudicotyledons</taxon>
        <taxon>Gunneridae</taxon>
        <taxon>Pentapetalae</taxon>
        <taxon>asterids</taxon>
        <taxon>campanulids</taxon>
        <taxon>Asterales</taxon>
        <taxon>Asteraceae</taxon>
        <taxon>Carduoideae</taxon>
        <taxon>Cardueae</taxon>
        <taxon>Centaureinae</taxon>
        <taxon>Centaurea</taxon>
    </lineage>
</organism>
<name>A0AA38WBP5_9ASTR</name>
<dbReference type="GO" id="GO:0003676">
    <property type="term" value="F:nucleic acid binding"/>
    <property type="evidence" value="ECO:0007669"/>
    <property type="project" value="InterPro"/>
</dbReference>
<dbReference type="AlphaFoldDB" id="A0AA38WBP5"/>
<dbReference type="SUPFAM" id="SSF53098">
    <property type="entry name" value="Ribonuclease H-like"/>
    <property type="match status" value="1"/>
</dbReference>
<accession>A0AA38WBP5</accession>
<dbReference type="Pfam" id="PF25597">
    <property type="entry name" value="SH3_retrovirus"/>
    <property type="match status" value="1"/>
</dbReference>